<dbReference type="EC" id="3.1.3.-" evidence="13"/>
<dbReference type="OrthoDB" id="5287793at2"/>
<keyword evidence="9" id="KW-0067">ATP-binding</keyword>
<keyword evidence="4" id="KW-0816">Tricarboxylic acid cycle</keyword>
<dbReference type="InterPro" id="IPR046855">
    <property type="entry name" value="AceK_kinase"/>
</dbReference>
<name>A0A4Q0MMT3_9HYPH</name>
<keyword evidence="8 13" id="KW-0378">Hydrolase</keyword>
<dbReference type="PIRSF" id="PIRSF000719">
    <property type="entry name" value="AceK"/>
    <property type="match status" value="1"/>
</dbReference>
<dbReference type="GO" id="GO:0006097">
    <property type="term" value="P:glyoxylate cycle"/>
    <property type="evidence" value="ECO:0007669"/>
    <property type="project" value="UniProtKB-KW"/>
</dbReference>
<dbReference type="GO" id="GO:0006006">
    <property type="term" value="P:glucose metabolic process"/>
    <property type="evidence" value="ECO:0007669"/>
    <property type="project" value="InterPro"/>
</dbReference>
<dbReference type="AlphaFoldDB" id="A0A4Q0MMT3"/>
<dbReference type="GO" id="GO:0005737">
    <property type="term" value="C:cytoplasm"/>
    <property type="evidence" value="ECO:0007669"/>
    <property type="project" value="InterPro"/>
</dbReference>
<evidence type="ECO:0000256" key="3">
    <source>
        <dbReference type="ARBA" id="ARBA00022527"/>
    </source>
</evidence>
<organism evidence="13 14">
    <name type="scientific">Hansschlegelia zhihuaiae</name>
    <dbReference type="NCBI Taxonomy" id="405005"/>
    <lineage>
        <taxon>Bacteria</taxon>
        <taxon>Pseudomonadati</taxon>
        <taxon>Pseudomonadota</taxon>
        <taxon>Alphaproteobacteria</taxon>
        <taxon>Hyphomicrobiales</taxon>
        <taxon>Methylopilaceae</taxon>
        <taxon>Hansschlegelia</taxon>
    </lineage>
</organism>
<evidence type="ECO:0000256" key="6">
    <source>
        <dbReference type="ARBA" id="ARBA00022741"/>
    </source>
</evidence>
<evidence type="ECO:0000256" key="1">
    <source>
        <dbReference type="ARBA" id="ARBA00022435"/>
    </source>
</evidence>
<keyword evidence="1" id="KW-0329">Glyoxylate bypass</keyword>
<protein>
    <submittedName>
        <fullName evidence="13">Bifunctional isocitrate dehydrogenase kinase/phosphatase</fullName>
        <ecNumber evidence="13">2.7.11.5</ecNumber>
        <ecNumber evidence="13">3.1.3.-</ecNumber>
    </submittedName>
</protein>
<evidence type="ECO:0000256" key="5">
    <source>
        <dbReference type="ARBA" id="ARBA00022679"/>
    </source>
</evidence>
<keyword evidence="14" id="KW-1185">Reference proteome</keyword>
<dbReference type="RefSeq" id="WP_128776167.1">
    <property type="nucleotide sequence ID" value="NZ_RYFI01000002.1"/>
</dbReference>
<sequence length="623" mass="70328">MSDARNGWVDALSRRGDGTEEEVTVDLSDLYGAIDREERISVVARLVHAAFDEYYRESRAIPLEVKAAFETRRWPDIVAFSKNRLARYSVGVERIIEDLKSGAPELKRDEAFWKALEARYLKLIEGRYEADLAFAFLYSIRRELFEDVWKPAVYAATAAEGLVHPANVLRRFETTMPMRGAVIAEVLDVAGFSAPWRDKTTDARLAAMEINRTLLRVGCDDGERLTVEMVEAGFYRNRGAYLLGRILSEGRAPIPLLIAVLNNPHGLYVDAVLMESDQLQYVFSSTLANFHVTNPRYHELATFLHELMPKRPLGTHYSTIGFNHVGKRAIMDEIASEHGRSGERFTTAAGFRGTVAIGFSAPSSAYVLKVIRDRPTEGYKWGSFAGVDAVLDKYRLVHDADRAGSMLDNVLYSNVTLRRELFSDALLEELLADASKTVSPHGDEVLFRHLIVQMKMIPLTIYLDQAGPDDRRRAVLSLGDCIKNNAAVNIFNKDLDGRNYGVSPIGRVYLFDYDAVEPLTEVKIRTNVGREEGEEDVPDWFFEDGTVFLPEEMMTGLRINDPELRRLFKTAHPQLMSVDYWEGMQRALCEGKVPMVRSYPSERRLHRHVLKVYGGAGTKDAAE</sequence>
<dbReference type="PANTHER" id="PTHR39559:SF1">
    <property type="entry name" value="ISOCITRATE DEHYDROGENASE KINASE_PHOSPHATASE"/>
    <property type="match status" value="1"/>
</dbReference>
<dbReference type="PANTHER" id="PTHR39559">
    <property type="match status" value="1"/>
</dbReference>
<feature type="domain" description="Isocitrate dehydrogenase kinase/phosphatase (AceK) regulatory" evidence="12">
    <location>
        <begin position="44"/>
        <end position="338"/>
    </location>
</feature>
<feature type="domain" description="Isocitrate dehydrogenase kinase/phosphatase (AceK) kinase" evidence="11">
    <location>
        <begin position="343"/>
        <end position="600"/>
    </location>
</feature>
<comment type="caution">
    <text evidence="13">The sequence shown here is derived from an EMBL/GenBank/DDBJ whole genome shotgun (WGS) entry which is preliminary data.</text>
</comment>
<keyword evidence="6" id="KW-0547">Nucleotide-binding</keyword>
<dbReference type="Pfam" id="PF06315">
    <property type="entry name" value="AceK_kinase"/>
    <property type="match status" value="1"/>
</dbReference>
<keyword evidence="2" id="KW-0963">Cytoplasm</keyword>
<evidence type="ECO:0000256" key="8">
    <source>
        <dbReference type="ARBA" id="ARBA00022801"/>
    </source>
</evidence>
<keyword evidence="7 13" id="KW-0418">Kinase</keyword>
<evidence type="ECO:0000313" key="14">
    <source>
        <dbReference type="Proteomes" id="UP000289708"/>
    </source>
</evidence>
<dbReference type="GO" id="GO:0004674">
    <property type="term" value="F:protein serine/threonine kinase activity"/>
    <property type="evidence" value="ECO:0007669"/>
    <property type="project" value="UniProtKB-KW"/>
</dbReference>
<dbReference type="GO" id="GO:0005524">
    <property type="term" value="F:ATP binding"/>
    <property type="evidence" value="ECO:0007669"/>
    <property type="project" value="UniProtKB-KW"/>
</dbReference>
<dbReference type="Proteomes" id="UP000289708">
    <property type="component" value="Unassembled WGS sequence"/>
</dbReference>
<evidence type="ECO:0000256" key="10">
    <source>
        <dbReference type="ARBA" id="ARBA00022912"/>
    </source>
</evidence>
<dbReference type="NCBIfam" id="NF002804">
    <property type="entry name" value="PRK02946.1"/>
    <property type="match status" value="1"/>
</dbReference>
<reference evidence="13 14" key="1">
    <citation type="submission" date="2018-12" db="EMBL/GenBank/DDBJ databases">
        <title>bacterium Hansschlegelia zhihuaiae S113.</title>
        <authorList>
            <person name="He J."/>
        </authorList>
    </citation>
    <scope>NUCLEOTIDE SEQUENCE [LARGE SCALE GENOMIC DNA]</scope>
    <source>
        <strain evidence="13 14">S 113</strain>
    </source>
</reference>
<dbReference type="GO" id="GO:0006099">
    <property type="term" value="P:tricarboxylic acid cycle"/>
    <property type="evidence" value="ECO:0007669"/>
    <property type="project" value="UniProtKB-KW"/>
</dbReference>
<accession>A0A4Q0MMT3</accession>
<evidence type="ECO:0000256" key="4">
    <source>
        <dbReference type="ARBA" id="ARBA00022532"/>
    </source>
</evidence>
<dbReference type="GO" id="GO:0004721">
    <property type="term" value="F:phosphoprotein phosphatase activity"/>
    <property type="evidence" value="ECO:0007669"/>
    <property type="project" value="UniProtKB-KW"/>
</dbReference>
<gene>
    <name evidence="13" type="ORF">EK403_03800</name>
</gene>
<evidence type="ECO:0000259" key="12">
    <source>
        <dbReference type="Pfam" id="PF20423"/>
    </source>
</evidence>
<dbReference type="InterPro" id="IPR046854">
    <property type="entry name" value="AceK_regulatory"/>
</dbReference>
<keyword evidence="5 13" id="KW-0808">Transferase</keyword>
<keyword evidence="3" id="KW-0723">Serine/threonine-protein kinase</keyword>
<proteinExistence type="predicted"/>
<keyword evidence="10" id="KW-0904">Protein phosphatase</keyword>
<evidence type="ECO:0000259" key="11">
    <source>
        <dbReference type="Pfam" id="PF06315"/>
    </source>
</evidence>
<dbReference type="GO" id="GO:0008772">
    <property type="term" value="F:[isocitrate dehydrogenase (NADP+)] kinase activity"/>
    <property type="evidence" value="ECO:0007669"/>
    <property type="project" value="UniProtKB-EC"/>
</dbReference>
<dbReference type="GO" id="GO:0016208">
    <property type="term" value="F:AMP binding"/>
    <property type="evidence" value="ECO:0007669"/>
    <property type="project" value="TreeGrafter"/>
</dbReference>
<evidence type="ECO:0000313" key="13">
    <source>
        <dbReference type="EMBL" id="RXF75177.1"/>
    </source>
</evidence>
<dbReference type="InterPro" id="IPR010452">
    <property type="entry name" value="Isocitrate_DH_AceK"/>
</dbReference>
<evidence type="ECO:0000256" key="7">
    <source>
        <dbReference type="ARBA" id="ARBA00022777"/>
    </source>
</evidence>
<dbReference type="Pfam" id="PF20423">
    <property type="entry name" value="AceK_regulatory"/>
    <property type="match status" value="1"/>
</dbReference>
<evidence type="ECO:0000256" key="9">
    <source>
        <dbReference type="ARBA" id="ARBA00022840"/>
    </source>
</evidence>
<evidence type="ECO:0000256" key="2">
    <source>
        <dbReference type="ARBA" id="ARBA00022490"/>
    </source>
</evidence>
<dbReference type="EMBL" id="RYFI01000002">
    <property type="protein sequence ID" value="RXF75177.1"/>
    <property type="molecule type" value="Genomic_DNA"/>
</dbReference>
<dbReference type="EC" id="2.7.11.5" evidence="13"/>